<protein>
    <recommendedName>
        <fullName evidence="2">PD-(D/E)XK nuclease-like domain-containing protein</fullName>
    </recommendedName>
</protein>
<name>A0A9P9D5X8_9PLEO</name>
<feature type="region of interest" description="Disordered" evidence="1">
    <location>
        <begin position="13"/>
        <end position="58"/>
    </location>
</feature>
<evidence type="ECO:0000313" key="4">
    <source>
        <dbReference type="Proteomes" id="UP000700596"/>
    </source>
</evidence>
<dbReference type="EMBL" id="JAGMWT010000019">
    <property type="protein sequence ID" value="KAH7113183.1"/>
    <property type="molecule type" value="Genomic_DNA"/>
</dbReference>
<feature type="region of interest" description="Disordered" evidence="1">
    <location>
        <begin position="81"/>
        <end position="113"/>
    </location>
</feature>
<feature type="region of interest" description="Disordered" evidence="1">
    <location>
        <begin position="132"/>
        <end position="151"/>
    </location>
</feature>
<dbReference type="Proteomes" id="UP000700596">
    <property type="component" value="Unassembled WGS sequence"/>
</dbReference>
<dbReference type="Pfam" id="PF20516">
    <property type="entry name" value="PDDEXK_12"/>
    <property type="match status" value="1"/>
</dbReference>
<dbReference type="OrthoDB" id="4161186at2759"/>
<organism evidence="3 4">
    <name type="scientific">Dendryphion nanum</name>
    <dbReference type="NCBI Taxonomy" id="256645"/>
    <lineage>
        <taxon>Eukaryota</taxon>
        <taxon>Fungi</taxon>
        <taxon>Dikarya</taxon>
        <taxon>Ascomycota</taxon>
        <taxon>Pezizomycotina</taxon>
        <taxon>Dothideomycetes</taxon>
        <taxon>Pleosporomycetidae</taxon>
        <taxon>Pleosporales</taxon>
        <taxon>Torulaceae</taxon>
        <taxon>Dendryphion</taxon>
    </lineage>
</organism>
<dbReference type="AlphaFoldDB" id="A0A9P9D5X8"/>
<evidence type="ECO:0000313" key="3">
    <source>
        <dbReference type="EMBL" id="KAH7113183.1"/>
    </source>
</evidence>
<evidence type="ECO:0000256" key="1">
    <source>
        <dbReference type="SAM" id="MobiDB-lite"/>
    </source>
</evidence>
<proteinExistence type="predicted"/>
<gene>
    <name evidence="3" type="ORF">B0J11DRAFT_595409</name>
</gene>
<accession>A0A9P9D5X8</accession>
<reference evidence="3" key="1">
    <citation type="journal article" date="2021" name="Nat. Commun.">
        <title>Genetic determinants of endophytism in the Arabidopsis root mycobiome.</title>
        <authorList>
            <person name="Mesny F."/>
            <person name="Miyauchi S."/>
            <person name="Thiergart T."/>
            <person name="Pickel B."/>
            <person name="Atanasova L."/>
            <person name="Karlsson M."/>
            <person name="Huettel B."/>
            <person name="Barry K.W."/>
            <person name="Haridas S."/>
            <person name="Chen C."/>
            <person name="Bauer D."/>
            <person name="Andreopoulos W."/>
            <person name="Pangilinan J."/>
            <person name="LaButti K."/>
            <person name="Riley R."/>
            <person name="Lipzen A."/>
            <person name="Clum A."/>
            <person name="Drula E."/>
            <person name="Henrissat B."/>
            <person name="Kohler A."/>
            <person name="Grigoriev I.V."/>
            <person name="Martin F.M."/>
            <person name="Hacquard S."/>
        </authorList>
    </citation>
    <scope>NUCLEOTIDE SEQUENCE</scope>
    <source>
        <strain evidence="3">MPI-CAGE-CH-0243</strain>
    </source>
</reference>
<feature type="region of interest" description="Disordered" evidence="1">
    <location>
        <begin position="158"/>
        <end position="195"/>
    </location>
</feature>
<feature type="domain" description="PD-(D/E)XK nuclease-like" evidence="2">
    <location>
        <begin position="233"/>
        <end position="473"/>
    </location>
</feature>
<dbReference type="InterPro" id="IPR046797">
    <property type="entry name" value="PDDEXK_12"/>
</dbReference>
<evidence type="ECO:0000259" key="2">
    <source>
        <dbReference type="Pfam" id="PF20516"/>
    </source>
</evidence>
<sequence>MDCTKIWLANVHAAGGELEPPPQPKIPAEYSQKPPRRPTPEAYLASPPPSTWASFTRSKRRRAALSEIDLPNQKRQRALNAVAHVMPQSPRSPTRKSSRQAGTAGKARITTKQAQPVEDVIEAVENIALETQHVDPNTTPRPTRRKQPTLPILDLHTRPAPVLTPNVSEEQADEDTEVESAHESTTSKRSRSPTRHVLQDVKTLYKAIQALARRSKGVIPLGIETEVRPNSNGDLDDLEDYVAKTPNGKTHKELKDEFKAMRDIRNETLVCKTKHLYEPSWNELVHSQMLKQAVLGYPEFSYYNITTARIIKELVPGNEYGELLKRKMIDFAVTLGPPLIPTANVINRLTASPGKLQRTCNPSDYSPLCYEPIVLGIETKSPDGGSENGEVQLSVWAMAYFNRMRRLIQDPVNMTLPLLLIADARWKLYFASDLVHEIHLIDAVDIGTTADIIGCYTILEALRVMFRWVEEIYAPWFLEGVKPE</sequence>
<comment type="caution">
    <text evidence="3">The sequence shown here is derived from an EMBL/GenBank/DDBJ whole genome shotgun (WGS) entry which is preliminary data.</text>
</comment>
<keyword evidence="4" id="KW-1185">Reference proteome</keyword>